<feature type="repeat" description="Filamin" evidence="4">
    <location>
        <begin position="1410"/>
        <end position="1487"/>
    </location>
</feature>
<evidence type="ECO:0000256" key="3">
    <source>
        <dbReference type="ARBA" id="ARBA00023203"/>
    </source>
</evidence>
<feature type="repeat" description="Filamin" evidence="4">
    <location>
        <begin position="1663"/>
        <end position="1757"/>
    </location>
</feature>
<feature type="repeat" description="Filamin" evidence="4">
    <location>
        <begin position="1552"/>
        <end position="1665"/>
    </location>
</feature>
<feature type="repeat" description="Filamin" evidence="4">
    <location>
        <begin position="579"/>
        <end position="660"/>
    </location>
</feature>
<protein>
    <submittedName>
        <fullName evidence="6">Filamin-A isoform X1</fullName>
    </submittedName>
</protein>
<sequence length="2740" mass="296208">MMRTDSAAPSRLSSHIGLVARSPEGHAAKTMQIKGHEDQWVDIQAHTFRNWVNEHVPAADRVSNLAEDLRDGRVLCELVESLQKRKAFAWNHNPGNRHQMLENVSKALTAIADDGVKLVNIVNTYVQGAHLMLLSKAFEIDSGLAFLRAAGNEDIVNGNLKLILGLIWSLIVRYQIGRSKFPPKKLMLAWLKSVLPECRVNNFTTDWNSGICLSSLLDYCEPGLFPHWKNLDPNDSVNNCRRAMELARDRFSIPMVLEPEYLASPYLDELSGMTYLSYFMKEKSPGTKATLNWVNSQLKTHTVSNFTTDWKDGIVLCELTKSLGVPAKYQKYDDPEVWESNLNAGMNAGKKLGVEPLLKAKDVSSLNASHLGMMSYVSNFQWVKPRTRPSHTVRAHSDTHTTRVYKPTSFKVTFLDAEVDPSDVTVEIIGPELNTIPCNLNLKSNGGTCTFVPLIIGMYKVTIFNGDDVIQGCPMFIRAMPEVSEIKHSGMEPCAVGSIVEVQINCNGAKAQNIQVLAMSPDGRELECPVNESGDAYRTTFQPDEPGEWTIAVKHRGQLIQGSPYTCFVFDPNGIKLFGLDRPAIAGSIVNWTLDARGTGGLGKIEIDIVHDKQSLPHTIDHLGNSIYNVSLHTRRPGKYKIYVYFNGATVKGSPFPLRVGTKEDIKRHKSMTPTKLVNGNSSSAFNDFTSSSEYNKVGLLRPISPLQSPKFTSSPINHLHSSVYKSTNHSESGFHSISSPLHLNIPSSLSPNHSYVSPKSALSPSKSKNNDIVFGENMQLMPINRYSTIYINSDEVLANINVTVIDPSNKMIPVRMSRNIAQGHILAQFTAEQIGEHSIDVKINGTKVAGSPFRSHAYDVYAIKVGHIPNGVVGEPVEFEIDGSGAGSGNLEILVNGGHVTSFVRNLGNQKFLASFVPHKALIHLVDMKFNNEQVPGSPWEVTIMSGGSYSPKLSVLGDAVKLVPVDSVAIFQISAIGFHREDIQVNVLSPTKRNIQAKIINEGGNGIFRIEFIVVEVGTHLVDVSVAGHKLGTGTLLAKGYNSALIRVTDVSDAVVGQPCQFRVDASDAGEGQLEISINEGEVPNHVTVVGGGRCLVSFTPEHVKPHMIDIKFNSETVIGCPFVCSVSDTSRVSVNLSRLELIPVNQVAKFHMMVDNSASAELSVSVTGPTTELPVKVTGNVNVGFTAEFTPLQVGAHSISVEYNGHAVNGTPYVAKAYDSSKVLVGHVPKGHVGNTFQFTVDASEAGEGNLEITISARGANIPTQVHPQGNAKFAVSFLPLQPTDHVITIHFNKEPVPGSPFIAHVEGDLPLVSGTSLTSAPVSTTSHFTMSNVSGSLDDIEVNVEGPNGSAVPAQVKESGSQSYKIEFCPKIVGEHKIAVSYLRTPVAGSPFSCKVYDIKAIKVKSVPKGTVGQQVTFIVETSQAGPGNLEVTVNGGRVPTSAQAQGPHTYAISFTPRQPTVHTVHLRFNNHDVPGSPFTCSVSEAARVVVWSATEDKVAVGKIASFAVQCESSPQVQVLAPLRHSLPVTLIPATQPSTHNVQFTPIDVGDHSVEVKVDGIHVEGSPFLVKAYDASKVRVTDINTGFVGKPVNFNINASEAGAGNLEIIVSVNGVNVPNYVQSEGNAKFRVNFKPRDAAPHSLSVRFNGEPIPGSPLTCRVLDIDQVAVTGNGVRYCAIKKTAEIKIESPDISNDTNFKVNVFSPSGQLIDVKTSIMANAIGAYYTPNEIGRHMIEVFIEDQPVDGSPFACHAYNINNIKVTGLDNAKASKPVTFSVDATEAGEGTLELVVSSQKGTVKAEVVACSRGLYDVTFVPHNAIPHFVNITFNDEIVPGSPYSCDVVDLNGVKKGISGSSITAFGEGLQRVKLGYPARFDINPHIADHGSISVIVKDPDNKTIPVNLHKHDSGLYRVTYRPSIVGVHMVTITHRNQPITKHPWKVQVIDSELVIVSGLNEAICNKPTSFKVDTRNAGKGELSVAIKAAGRDVKLKSSDVESNGIYQVAYQPVIPVPHYIHVKYNNFNVHGSPFMVNVREQNPSTSAELRAVGLGLYQGISNKMSTFIIDSAGKSSHEFDVVITGMQHSAVPAQCYQHKNGMNLIVEFTPPKVGQYNIDVTHFGKHLKGSPFTSYVYNASKVKVDSLPEKNSAVIHKPMSFKLLRKNAGLADFTVTCLGPDNEDVPVDLKSFNEDIDVVQINPTVPGDYIFNICYGKDHITESPLKVHVADPGIPRAWGSGLVKALKDVSTKFYVSALGTSYHAVPVVNIRNGSEIIPVTINQSSSGHEGDYEVLFIPNHIGFCEINIVWNGRHVGGSPYKCMVVDLTKVLTIGESNLNSRIILGVNAPTTLTFDTSVAGPGELDGHLESQGGTIVPIMIDHSSDNVKCVLTPHISGPHALYLNYAGLPLPGSPYPALVESGAAGVRVVLSGSGLSTATCGQQAEFIIDGSQAGPGNPVVTLAGSRHEISVNVEKTSDNVYRAIYTPVSPGAYLLNVLWGHRQVKGCPLKVNVTGVCDASKVLCTGDGLGIGTVGKDIRSFIDTRRAGPGELSAHCIGPHKVAYCELYDHGDGTFTLNVKPQESGRHTLTVKYAGEDVPGSPFTVRVSGAPDASKVRVYGPGIEHGVLAIFQSRFICDTRGAGAGQLTVRVRGPKGAFRVEMQRENQKDRTILCKFDPTEPGDYRVEVKWAGEHVPGSPFMVMIFDTQEELNRFLQGNHSPAGSDLYSSVNYSSSYAHITP</sequence>
<feature type="repeat" description="Filamin" evidence="4">
    <location>
        <begin position="2513"/>
        <end position="2606"/>
    </location>
</feature>
<evidence type="ECO:0000313" key="7">
    <source>
        <dbReference type="Proteomes" id="UP000478052"/>
    </source>
</evidence>
<dbReference type="GO" id="GO:0030036">
    <property type="term" value="P:actin cytoskeleton organization"/>
    <property type="evidence" value="ECO:0007669"/>
    <property type="project" value="InterPro"/>
</dbReference>
<feature type="repeat" description="Filamin" evidence="4">
    <location>
        <begin position="764"/>
        <end position="858"/>
    </location>
</feature>
<feature type="domain" description="Calponin-homology (CH)" evidence="5">
    <location>
        <begin position="181"/>
        <end position="284"/>
    </location>
</feature>
<feature type="repeat" description="Filamin" evidence="4">
    <location>
        <begin position="1957"/>
        <end position="2037"/>
    </location>
</feature>
<keyword evidence="3" id="KW-0009">Actin-binding</keyword>
<keyword evidence="2" id="KW-0677">Repeat</keyword>
<feature type="repeat" description="Filamin" evidence="4">
    <location>
        <begin position="2226"/>
        <end position="2323"/>
    </location>
</feature>
<dbReference type="SUPFAM" id="SSF81296">
    <property type="entry name" value="E set domains"/>
    <property type="match status" value="24"/>
</dbReference>
<dbReference type="OrthoDB" id="18740at2759"/>
<dbReference type="SMART" id="SM00033">
    <property type="entry name" value="CH"/>
    <property type="match status" value="3"/>
</dbReference>
<feature type="repeat" description="Filamin" evidence="4">
    <location>
        <begin position="1767"/>
        <end position="1846"/>
    </location>
</feature>
<dbReference type="SUPFAM" id="SSF47576">
    <property type="entry name" value="Calponin-homology domain, CH-domain"/>
    <property type="match status" value="2"/>
</dbReference>
<dbReference type="Gene3D" id="2.60.40.10">
    <property type="entry name" value="Immunoglobulins"/>
    <property type="match status" value="24"/>
</dbReference>
<feature type="repeat" description="Filamin" evidence="4">
    <location>
        <begin position="1053"/>
        <end position="1129"/>
    </location>
</feature>
<dbReference type="Pfam" id="PF00630">
    <property type="entry name" value="Filamin"/>
    <property type="match status" value="22"/>
</dbReference>
<feature type="repeat" description="Filamin" evidence="4">
    <location>
        <begin position="2607"/>
        <end position="2703"/>
    </location>
</feature>
<evidence type="ECO:0000256" key="2">
    <source>
        <dbReference type="ARBA" id="ARBA00022737"/>
    </source>
</evidence>
<feature type="domain" description="Calponin-homology (CH)" evidence="5">
    <location>
        <begin position="42"/>
        <end position="175"/>
    </location>
</feature>
<evidence type="ECO:0000313" key="6">
    <source>
        <dbReference type="EMBL" id="KAF0773303.1"/>
    </source>
</evidence>
<feature type="repeat" description="Filamin" evidence="4">
    <location>
        <begin position="384"/>
        <end position="479"/>
    </location>
</feature>
<dbReference type="InterPro" id="IPR001298">
    <property type="entry name" value="Filamin/ABP280_rpt"/>
</dbReference>
<feature type="repeat" description="Filamin" evidence="4">
    <location>
        <begin position="2321"/>
        <end position="2418"/>
    </location>
</feature>
<evidence type="ECO:0000256" key="4">
    <source>
        <dbReference type="PROSITE-ProRule" id="PRU00087"/>
    </source>
</evidence>
<dbReference type="Pfam" id="PF00307">
    <property type="entry name" value="CH"/>
    <property type="match status" value="3"/>
</dbReference>
<dbReference type="SMART" id="SM00557">
    <property type="entry name" value="IG_FLMN"/>
    <property type="match status" value="24"/>
</dbReference>
<feature type="repeat" description="Filamin" evidence="4">
    <location>
        <begin position="1316"/>
        <end position="1400"/>
    </location>
</feature>
<dbReference type="Gene3D" id="1.10.418.10">
    <property type="entry name" value="Calponin-like domain"/>
    <property type="match status" value="3"/>
</dbReference>
<feature type="repeat" description="Filamin" evidence="4">
    <location>
        <begin position="1231"/>
        <end position="1309"/>
    </location>
</feature>
<feature type="repeat" description="Filamin" evidence="4">
    <location>
        <begin position="490"/>
        <end position="569"/>
    </location>
</feature>
<dbReference type="PROSITE" id="PS50021">
    <property type="entry name" value="CH"/>
    <property type="match status" value="2"/>
</dbReference>
<evidence type="ECO:0000256" key="1">
    <source>
        <dbReference type="ARBA" id="ARBA00009238"/>
    </source>
</evidence>
<evidence type="ECO:0000259" key="5">
    <source>
        <dbReference type="PROSITE" id="PS50021"/>
    </source>
</evidence>
<dbReference type="InterPro" id="IPR001715">
    <property type="entry name" value="CH_dom"/>
</dbReference>
<dbReference type="InterPro" id="IPR013783">
    <property type="entry name" value="Ig-like_fold"/>
</dbReference>
<proteinExistence type="inferred from homology"/>
<gene>
    <name evidence="6" type="ORF">FWK35_00002563</name>
</gene>
<dbReference type="EMBL" id="VUJU01000074">
    <property type="protein sequence ID" value="KAF0773303.1"/>
    <property type="molecule type" value="Genomic_DNA"/>
</dbReference>
<dbReference type="PROSITE" id="PS00019">
    <property type="entry name" value="ACTININ_1"/>
    <property type="match status" value="1"/>
</dbReference>
<name>A0A6G0ZP79_APHCR</name>
<dbReference type="CDD" id="cd21227">
    <property type="entry name" value="CH_jitterbug-like_rpt1"/>
    <property type="match status" value="1"/>
</dbReference>
<dbReference type="PANTHER" id="PTHR38537">
    <property type="entry name" value="JITTERBUG, ISOFORM N"/>
    <property type="match status" value="1"/>
</dbReference>
<feature type="repeat" description="Filamin" evidence="4">
    <location>
        <begin position="947"/>
        <end position="1042"/>
    </location>
</feature>
<feature type="repeat" description="Filamin" evidence="4">
    <location>
        <begin position="1127"/>
        <end position="1220"/>
    </location>
</feature>
<organism evidence="6 7">
    <name type="scientific">Aphis craccivora</name>
    <name type="common">Cowpea aphid</name>
    <dbReference type="NCBI Taxonomy" id="307492"/>
    <lineage>
        <taxon>Eukaryota</taxon>
        <taxon>Metazoa</taxon>
        <taxon>Ecdysozoa</taxon>
        <taxon>Arthropoda</taxon>
        <taxon>Hexapoda</taxon>
        <taxon>Insecta</taxon>
        <taxon>Pterygota</taxon>
        <taxon>Neoptera</taxon>
        <taxon>Paraneoptera</taxon>
        <taxon>Hemiptera</taxon>
        <taxon>Sternorrhyncha</taxon>
        <taxon>Aphidomorpha</taxon>
        <taxon>Aphidoidea</taxon>
        <taxon>Aphididae</taxon>
        <taxon>Aphidini</taxon>
        <taxon>Aphis</taxon>
        <taxon>Aphis</taxon>
    </lineage>
</organism>
<feature type="repeat" description="Filamin" evidence="4">
    <location>
        <begin position="853"/>
        <end position="945"/>
    </location>
</feature>
<dbReference type="PROSITE" id="PS50194">
    <property type="entry name" value="FILAMIN_REPEAT"/>
    <property type="match status" value="23"/>
</dbReference>
<dbReference type="InterPro" id="IPR001589">
    <property type="entry name" value="Actinin_actin-bd_CS"/>
</dbReference>
<dbReference type="InterPro" id="IPR044801">
    <property type="entry name" value="Filamin"/>
</dbReference>
<feature type="repeat" description="Filamin" evidence="4">
    <location>
        <begin position="2040"/>
        <end position="2135"/>
    </location>
</feature>
<dbReference type="InterPro" id="IPR014756">
    <property type="entry name" value="Ig_E-set"/>
</dbReference>
<dbReference type="Proteomes" id="UP000478052">
    <property type="component" value="Unassembled WGS sequence"/>
</dbReference>
<comment type="similarity">
    <text evidence="1">Belongs to the filamin family.</text>
</comment>
<dbReference type="PANTHER" id="PTHR38537:SF13">
    <property type="entry name" value="JITTERBUG, ISOFORM N"/>
    <property type="match status" value="1"/>
</dbReference>
<feature type="repeat" description="Filamin" evidence="4">
    <location>
        <begin position="2133"/>
        <end position="2228"/>
    </location>
</feature>
<dbReference type="InterPro" id="IPR036872">
    <property type="entry name" value="CH_dom_sf"/>
</dbReference>
<dbReference type="GO" id="GO:0051015">
    <property type="term" value="F:actin filament binding"/>
    <property type="evidence" value="ECO:0007669"/>
    <property type="project" value="InterPro"/>
</dbReference>
<feature type="repeat" description="Filamin" evidence="4">
    <location>
        <begin position="2419"/>
        <end position="2512"/>
    </location>
</feature>
<comment type="caution">
    <text evidence="6">The sequence shown here is derived from an EMBL/GenBank/DDBJ whole genome shotgun (WGS) entry which is preliminary data.</text>
</comment>
<feature type="repeat" description="Filamin" evidence="4">
    <location>
        <begin position="1853"/>
        <end position="1947"/>
    </location>
</feature>
<dbReference type="CDD" id="cd21229">
    <property type="entry name" value="CH_jitterbug-like_rpt2"/>
    <property type="match status" value="1"/>
</dbReference>
<dbReference type="InterPro" id="IPR017868">
    <property type="entry name" value="Filamin/ABP280_repeat-like"/>
</dbReference>
<dbReference type="FunFam" id="2.60.40.10:FF:001473">
    <property type="entry name" value="Jitterbug, isoform C"/>
    <property type="match status" value="1"/>
</dbReference>
<dbReference type="FunFam" id="2.60.40.10:FF:001145">
    <property type="entry name" value="Jitterbug, isoform I"/>
    <property type="match status" value="1"/>
</dbReference>
<reference evidence="6 7" key="1">
    <citation type="submission" date="2019-08" db="EMBL/GenBank/DDBJ databases">
        <title>Whole genome of Aphis craccivora.</title>
        <authorList>
            <person name="Voronova N.V."/>
            <person name="Shulinski R.S."/>
            <person name="Bandarenka Y.V."/>
            <person name="Zhorov D.G."/>
            <person name="Warner D."/>
        </authorList>
    </citation>
    <scope>NUCLEOTIDE SEQUENCE [LARGE SCALE GENOMIC DNA]</scope>
    <source>
        <strain evidence="6">180601</strain>
        <tissue evidence="6">Whole Body</tissue>
    </source>
</reference>
<keyword evidence="7" id="KW-1185">Reference proteome</keyword>
<accession>A0A6G0ZP79</accession>
<dbReference type="FunFam" id="1.10.418.10:FF:000068">
    <property type="entry name" value="Putative Filamin-A"/>
    <property type="match status" value="1"/>
</dbReference>